<keyword evidence="2" id="KW-0732">Signal</keyword>
<evidence type="ECO:0000256" key="5">
    <source>
        <dbReference type="ARBA" id="ARBA00023239"/>
    </source>
</evidence>
<feature type="transmembrane region" description="Helical" evidence="6">
    <location>
        <begin position="6"/>
        <end position="27"/>
    </location>
</feature>
<evidence type="ECO:0000256" key="4">
    <source>
        <dbReference type="ARBA" id="ARBA00023157"/>
    </source>
</evidence>
<dbReference type="PANTHER" id="PTHR39210:SF1">
    <property type="entry name" value="HEPARIN-SULFATE LYASE"/>
    <property type="match status" value="1"/>
</dbReference>
<dbReference type="EMBL" id="JAGVWC010000011">
    <property type="protein sequence ID" value="MBS3061992.1"/>
    <property type="molecule type" value="Genomic_DNA"/>
</dbReference>
<dbReference type="PROSITE" id="PS01187">
    <property type="entry name" value="EGF_CA"/>
    <property type="match status" value="1"/>
</dbReference>
<gene>
    <name evidence="9" type="ORF">J4215_05410</name>
</gene>
<dbReference type="Pfam" id="PF07940">
    <property type="entry name" value="Hepar_II_III_C"/>
    <property type="match status" value="1"/>
</dbReference>
<dbReference type="GO" id="GO:0005509">
    <property type="term" value="F:calcium ion binding"/>
    <property type="evidence" value="ECO:0007669"/>
    <property type="project" value="InterPro"/>
</dbReference>
<comment type="caution">
    <text evidence="9">The sequence shown here is derived from an EMBL/GenBank/DDBJ whole genome shotgun (WGS) entry which is preliminary data.</text>
</comment>
<dbReference type="Gene3D" id="2.70.98.70">
    <property type="match status" value="1"/>
</dbReference>
<reference evidence="9" key="1">
    <citation type="submission" date="2021-03" db="EMBL/GenBank/DDBJ databases">
        <authorList>
            <person name="Jaffe A."/>
        </authorList>
    </citation>
    <scope>NUCLEOTIDE SEQUENCE</scope>
    <source>
        <strain evidence="9">RIFCSPLOWO2_01_FULL_AR10_48_17</strain>
    </source>
</reference>
<evidence type="ECO:0000256" key="6">
    <source>
        <dbReference type="SAM" id="Phobius"/>
    </source>
</evidence>
<organism evidence="9 10">
    <name type="scientific">Candidatus Iainarchaeum sp</name>
    <dbReference type="NCBI Taxonomy" id="3101447"/>
    <lineage>
        <taxon>Archaea</taxon>
        <taxon>Candidatus Iainarchaeota</taxon>
        <taxon>Candidatus Iainarchaeia</taxon>
        <taxon>Candidatus Iainarchaeales</taxon>
        <taxon>Candidatus Iainarchaeaceae</taxon>
        <taxon>Candidatus Iainarchaeum</taxon>
    </lineage>
</organism>
<dbReference type="InterPro" id="IPR018097">
    <property type="entry name" value="EGF_Ca-bd_CS"/>
</dbReference>
<evidence type="ECO:0000256" key="3">
    <source>
        <dbReference type="ARBA" id="ARBA00022764"/>
    </source>
</evidence>
<dbReference type="InterPro" id="IPR012480">
    <property type="entry name" value="Hepar_II_III_C"/>
</dbReference>
<sequence length="751" mass="84419">MDSTKIFQFVILVVVVGFLATVAVRFAEIDVYQLTGLSVFGPSVDIEPSKDPVVNSNFSLPPERKVVCEKRTPQNASSLGTLVTQSFQNGQWTPEDISCEWRCNAGFQKIGAVCVDIDECSVQSDACGTGETCKNLTGGFICRNASLLPSPYVAIFDSYPKANDSKSTLYDFLNEGSIDIADQFLRDQFVIPRYKPVEFKPPLSWTEDPYDEKYWQFMFYSLRETRHLVFAGKVTEDPKYYQKLSEIIEGFIDTGMDENKPYSWDLHGAAFRTMVLVNSWWKLREAGLLPEPLSTKMLKAIEVHGEFLEKEENFQGEHNHGINQAAGLLLIAENFPDLPKSAEWKALAISRLNDSIENNVDADGVLNENSPYYHFYSMALYWEIFKYAKENKIELGDHFEDKLKGMIGYAAFILQPDLSTPTLGASLETQVNYAQEFREMTEINSYLKYVLTRGAEGTKPPKTSVYLPHAGQTIFRSDWEAGEEFKKASQAIFDFGAYRTKHSDLDALSFTLYGSGGVLMPDSGLFTYESNEERDYFHGTSAHNTVVVDGKDQNEGAAISGNFISGNGFAYQSGFHQLYPEVTHVRGFLLYGSEYVVIIDRLISDSNHSFEQAFHFFPEAQLISDGNILRGVDLDSDRAVALIQVHPSPASTSFYKGETTPFRGWCSKQYEIAVPCEYVGFTKTGSSAEFITLIKIGDKDPDISVTLLEDSGDRIRFRVRDSDRVIEFGFEHLMRPEEMVFVNELNGGVGS</sequence>
<keyword evidence="5" id="KW-0456">Lyase</keyword>
<keyword evidence="6" id="KW-0472">Membrane</keyword>
<feature type="domain" description="Heparin-sulfate lyase N-terminal" evidence="8">
    <location>
        <begin position="176"/>
        <end position="441"/>
    </location>
</feature>
<name>A0A8T4L7W5_9ARCH</name>
<evidence type="ECO:0000256" key="2">
    <source>
        <dbReference type="ARBA" id="ARBA00022729"/>
    </source>
</evidence>
<dbReference type="Proteomes" id="UP000675968">
    <property type="component" value="Unassembled WGS sequence"/>
</dbReference>
<dbReference type="Pfam" id="PF16889">
    <property type="entry name" value="Hepar_II_III_N"/>
    <property type="match status" value="1"/>
</dbReference>
<keyword evidence="6" id="KW-1133">Transmembrane helix</keyword>
<dbReference type="GO" id="GO:0042597">
    <property type="term" value="C:periplasmic space"/>
    <property type="evidence" value="ECO:0007669"/>
    <property type="project" value="UniProtKB-SubCell"/>
</dbReference>
<dbReference type="Gene3D" id="2.10.25.10">
    <property type="entry name" value="Laminin"/>
    <property type="match status" value="1"/>
</dbReference>
<proteinExistence type="predicted"/>
<evidence type="ECO:0000256" key="1">
    <source>
        <dbReference type="ARBA" id="ARBA00004418"/>
    </source>
</evidence>
<protein>
    <submittedName>
        <fullName evidence="9">Heparinase II/III family protein</fullName>
    </submittedName>
</protein>
<dbReference type="InterPro" id="IPR031680">
    <property type="entry name" value="Hepar_II_III_N"/>
</dbReference>
<feature type="domain" description="Heparinase II/III-like C-terminal" evidence="7">
    <location>
        <begin position="460"/>
        <end position="631"/>
    </location>
</feature>
<evidence type="ECO:0000313" key="10">
    <source>
        <dbReference type="Proteomes" id="UP000675968"/>
    </source>
</evidence>
<keyword evidence="6" id="KW-0812">Transmembrane</keyword>
<keyword evidence="3" id="KW-0574">Periplasm</keyword>
<dbReference type="CDD" id="cd00054">
    <property type="entry name" value="EGF_CA"/>
    <property type="match status" value="1"/>
</dbReference>
<reference evidence="9" key="2">
    <citation type="submission" date="2021-05" db="EMBL/GenBank/DDBJ databases">
        <title>Protein family content uncovers lineage relationships and bacterial pathway maintenance mechanisms in DPANN archaea.</title>
        <authorList>
            <person name="Castelle C.J."/>
            <person name="Meheust R."/>
            <person name="Jaffe A.L."/>
            <person name="Seitz K."/>
            <person name="Gong X."/>
            <person name="Baker B.J."/>
            <person name="Banfield J.F."/>
        </authorList>
    </citation>
    <scope>NUCLEOTIDE SEQUENCE</scope>
    <source>
        <strain evidence="9">RIFCSPLOWO2_01_FULL_AR10_48_17</strain>
    </source>
</reference>
<evidence type="ECO:0000313" key="9">
    <source>
        <dbReference type="EMBL" id="MBS3061992.1"/>
    </source>
</evidence>
<keyword evidence="4" id="KW-1015">Disulfide bond</keyword>
<evidence type="ECO:0000259" key="7">
    <source>
        <dbReference type="Pfam" id="PF07940"/>
    </source>
</evidence>
<dbReference type="InterPro" id="IPR008929">
    <property type="entry name" value="Chondroitin_lyas"/>
</dbReference>
<dbReference type="Gene3D" id="1.50.10.100">
    <property type="entry name" value="Chondroitin AC/alginate lyase"/>
    <property type="match status" value="1"/>
</dbReference>
<dbReference type="PANTHER" id="PTHR39210">
    <property type="entry name" value="HEPARIN-SULFATE LYASE"/>
    <property type="match status" value="1"/>
</dbReference>
<accession>A0A8T4L7W5</accession>
<dbReference type="GO" id="GO:0016829">
    <property type="term" value="F:lyase activity"/>
    <property type="evidence" value="ECO:0007669"/>
    <property type="project" value="UniProtKB-KW"/>
</dbReference>
<dbReference type="AlphaFoldDB" id="A0A8T4L7W5"/>
<evidence type="ECO:0000259" key="8">
    <source>
        <dbReference type="Pfam" id="PF16889"/>
    </source>
</evidence>
<comment type="subcellular location">
    <subcellularLocation>
        <location evidence="1">Periplasm</location>
    </subcellularLocation>
</comment>
<dbReference type="SUPFAM" id="SSF48230">
    <property type="entry name" value="Chondroitin AC/alginate lyase"/>
    <property type="match status" value="1"/>
</dbReference>